<dbReference type="CTD" id="36375406"/>
<protein>
    <submittedName>
        <fullName evidence="2 4">UPF0160 protein MYG1, mitochondrial</fullName>
    </submittedName>
</protein>
<dbReference type="WBParaSite" id="SRAE_1000130700.1">
    <property type="protein sequence ID" value="SRAE_1000130700.1"/>
    <property type="gene ID" value="WBGene00257911"/>
</dbReference>
<evidence type="ECO:0000313" key="5">
    <source>
        <dbReference type="WormBase" id="SRAE_1000130700"/>
    </source>
</evidence>
<reference evidence="2 3" key="1">
    <citation type="submission" date="2014-09" db="EMBL/GenBank/DDBJ databases">
        <authorList>
            <person name="Martin A.A."/>
        </authorList>
    </citation>
    <scope>NUCLEOTIDE SEQUENCE</scope>
    <source>
        <strain evidence="3">ED321</strain>
        <strain evidence="2">ED321 Heterogonic</strain>
    </source>
</reference>
<keyword evidence="3" id="KW-1185">Reference proteome</keyword>
<dbReference type="eggNOG" id="KOG2948">
    <property type="taxonomic scope" value="Eukaryota"/>
</dbReference>
<dbReference type="EMBL" id="LN609528">
    <property type="protein sequence ID" value="CEF63041.1"/>
    <property type="molecule type" value="Genomic_DNA"/>
</dbReference>
<dbReference type="Pfam" id="PF03690">
    <property type="entry name" value="MYG1_exonuc"/>
    <property type="match status" value="1"/>
</dbReference>
<dbReference type="GeneID" id="36375406"/>
<dbReference type="GO" id="GO:0005737">
    <property type="term" value="C:cytoplasm"/>
    <property type="evidence" value="ECO:0007669"/>
    <property type="project" value="TreeGrafter"/>
</dbReference>
<evidence type="ECO:0000256" key="1">
    <source>
        <dbReference type="ARBA" id="ARBA00010105"/>
    </source>
</evidence>
<comment type="similarity">
    <text evidence="1">Belongs to the MYG1 family.</text>
</comment>
<dbReference type="AlphaFoldDB" id="A0A090L036"/>
<dbReference type="PANTHER" id="PTHR11215:SF1">
    <property type="entry name" value="MYG1 EXONUCLEASE"/>
    <property type="match status" value="1"/>
</dbReference>
<dbReference type="WormBase" id="SRAE_1000130700">
    <property type="protein sequence ID" value="SRP08795"/>
    <property type="gene ID" value="WBGene00257911"/>
</dbReference>
<proteinExistence type="inferred from homology"/>
<dbReference type="PANTHER" id="PTHR11215">
    <property type="entry name" value="METAL DEPENDENT HYDROLASE - RELATED"/>
    <property type="match status" value="1"/>
</dbReference>
<dbReference type="InterPro" id="IPR003226">
    <property type="entry name" value="MYG1_exonuclease"/>
</dbReference>
<dbReference type="GO" id="GO:0005634">
    <property type="term" value="C:nucleus"/>
    <property type="evidence" value="ECO:0007669"/>
    <property type="project" value="TreeGrafter"/>
</dbReference>
<dbReference type="RefSeq" id="XP_024502243.1">
    <property type="nucleotide sequence ID" value="XM_024648245.1"/>
</dbReference>
<evidence type="ECO:0000313" key="2">
    <source>
        <dbReference type="EMBL" id="CEF63041.1"/>
    </source>
</evidence>
<name>A0A090L036_STRRB</name>
<sequence length="347" mass="39590">MSTVTIGTHDGKFHTDEAFACFLLKCLPEYKDAQIIRSRNQEKLDCCTIVVDVGGIFSHEKLRYDHHQRTFNETMASLNILPNFNTKLSSAGLIYAFYGKRAIASILSIPESHEHIPLLYNKMYEHFVENVDAVDNGIAQCDCKKSEKRYSKAESLDSRVSDLMPYWNDPNQNTDERFLKAVNLTGESFTNKLSFYFKAWLPAREIVRSVINNRCDFHESGKIILLPDCGLPWKSHLLEIEKELDLTNDEILFAIFKDSQGNGYRVSTIPLHDDGSFDFRLGLHDKWRGLRDDELVATSGIPTAYFVHMNGFIGGARTLEDAKEMALKSMESVGCVIKRSKRVKRDD</sequence>
<reference evidence="4" key="2">
    <citation type="submission" date="2020-12" db="UniProtKB">
        <authorList>
            <consortium name="WormBaseParasite"/>
        </authorList>
    </citation>
    <scope>IDENTIFICATION</scope>
</reference>
<gene>
    <name evidence="2 4 5" type="ORF">SRAE_1000130700</name>
</gene>
<evidence type="ECO:0000313" key="4">
    <source>
        <dbReference type="WBParaSite" id="SRAE_1000130700.1"/>
    </source>
</evidence>
<accession>A0A090L036</accession>
<dbReference type="STRING" id="34506.A0A090L036"/>
<dbReference type="Proteomes" id="UP000035682">
    <property type="component" value="Unplaced"/>
</dbReference>
<organism evidence="2">
    <name type="scientific">Strongyloides ratti</name>
    <name type="common">Parasitic roundworm</name>
    <dbReference type="NCBI Taxonomy" id="34506"/>
    <lineage>
        <taxon>Eukaryota</taxon>
        <taxon>Metazoa</taxon>
        <taxon>Ecdysozoa</taxon>
        <taxon>Nematoda</taxon>
        <taxon>Chromadorea</taxon>
        <taxon>Rhabditida</taxon>
        <taxon>Tylenchina</taxon>
        <taxon>Panagrolaimomorpha</taxon>
        <taxon>Strongyloidoidea</taxon>
        <taxon>Strongyloididae</taxon>
        <taxon>Strongyloides</taxon>
    </lineage>
</organism>
<dbReference type="OMA" id="FHCDEVV"/>
<dbReference type="OrthoDB" id="10265310at2759"/>
<evidence type="ECO:0000313" key="3">
    <source>
        <dbReference type="Proteomes" id="UP000035682"/>
    </source>
</evidence>